<dbReference type="RefSeq" id="WP_133999115.1">
    <property type="nucleotide sequence ID" value="NZ_SODV01000002.1"/>
</dbReference>
<gene>
    <name evidence="1" type="ORF">EDB95_5083</name>
</gene>
<dbReference type="AlphaFoldDB" id="A0A4R8DI57"/>
<proteinExistence type="predicted"/>
<sequence length="423" mass="47501">MRTYICIGILLVLVGSCRKYPEASPLSGAAYIRVFNDIATSVDFLHSQQAPPFLTFIMDPHLDAGGAPDTGLVVGDFLGTRQLYSLSYPINEGNSLGVDLQQIDNYSNNVTITPGYVNYEYPGNAHVPTAPALNGFDLSSWAQVPSGKHRFVFVIRPQTDTAFSRLSTTIRHQILIDTTLDLQAGEVYTMEALSTDLDNNRYGAYVRQEQFIHQAFEPDQLYAGFVNLSGVTPHSARLGYFPDFPDSTVIYYTYYIHNDFNNGLGVEFGQDHYNPLTGYNNNYYTTLNQRMATQISYLGLPLLDKSYFFIQDSLRSYANYLNNSGYGYMGNFPFVQFSIYAQDSTAYAHNYLPFVLNCAANPVTFNNYLPGVGTTFHFTPNLDLLVNVGGQVSVYPTLNIMEMVYDRVYLMQIQNAFNQVPNQ</sequence>
<evidence type="ECO:0000313" key="2">
    <source>
        <dbReference type="Proteomes" id="UP000294498"/>
    </source>
</evidence>
<organism evidence="1 2">
    <name type="scientific">Dinghuibacter silviterrae</name>
    <dbReference type="NCBI Taxonomy" id="1539049"/>
    <lineage>
        <taxon>Bacteria</taxon>
        <taxon>Pseudomonadati</taxon>
        <taxon>Bacteroidota</taxon>
        <taxon>Chitinophagia</taxon>
        <taxon>Chitinophagales</taxon>
        <taxon>Chitinophagaceae</taxon>
        <taxon>Dinghuibacter</taxon>
    </lineage>
</organism>
<dbReference type="OrthoDB" id="616292at2"/>
<accession>A0A4R8DI57</accession>
<dbReference type="Proteomes" id="UP000294498">
    <property type="component" value="Unassembled WGS sequence"/>
</dbReference>
<comment type="caution">
    <text evidence="1">The sequence shown here is derived from an EMBL/GenBank/DDBJ whole genome shotgun (WGS) entry which is preliminary data.</text>
</comment>
<dbReference type="PROSITE" id="PS51257">
    <property type="entry name" value="PROKAR_LIPOPROTEIN"/>
    <property type="match status" value="1"/>
</dbReference>
<reference evidence="1 2" key="1">
    <citation type="submission" date="2019-03" db="EMBL/GenBank/DDBJ databases">
        <title>Genomic Encyclopedia of Type Strains, Phase IV (KMG-IV): sequencing the most valuable type-strain genomes for metagenomic binning, comparative biology and taxonomic classification.</title>
        <authorList>
            <person name="Goeker M."/>
        </authorList>
    </citation>
    <scope>NUCLEOTIDE SEQUENCE [LARGE SCALE GENOMIC DNA]</scope>
    <source>
        <strain evidence="1 2">DSM 100059</strain>
    </source>
</reference>
<dbReference type="EMBL" id="SODV01000002">
    <property type="protein sequence ID" value="TDW97237.1"/>
    <property type="molecule type" value="Genomic_DNA"/>
</dbReference>
<evidence type="ECO:0000313" key="1">
    <source>
        <dbReference type="EMBL" id="TDW97237.1"/>
    </source>
</evidence>
<protein>
    <submittedName>
        <fullName evidence="1">Uncharacterized protein</fullName>
    </submittedName>
</protein>
<name>A0A4R8DI57_9BACT</name>
<keyword evidence="2" id="KW-1185">Reference proteome</keyword>